<name>A0A6V7P7T2_ANACO</name>
<dbReference type="InterPro" id="IPR046341">
    <property type="entry name" value="SET_dom_sf"/>
</dbReference>
<dbReference type="Pfam" id="PF09273">
    <property type="entry name" value="Rubis-subs-bind"/>
    <property type="match status" value="1"/>
</dbReference>
<dbReference type="SUPFAM" id="SSF82199">
    <property type="entry name" value="SET domain"/>
    <property type="match status" value="1"/>
</dbReference>
<dbReference type="GO" id="GO:0032259">
    <property type="term" value="P:methylation"/>
    <property type="evidence" value="ECO:0007669"/>
    <property type="project" value="UniProtKB-KW"/>
</dbReference>
<evidence type="ECO:0000256" key="4">
    <source>
        <dbReference type="SAM" id="MobiDB-lite"/>
    </source>
</evidence>
<reference evidence="6" key="1">
    <citation type="submission" date="2020-07" db="EMBL/GenBank/DDBJ databases">
        <authorList>
            <person name="Lin J."/>
        </authorList>
    </citation>
    <scope>NUCLEOTIDE SEQUENCE</scope>
</reference>
<dbReference type="SUPFAM" id="SSF81822">
    <property type="entry name" value="RuBisCo LSMT C-terminal, substrate-binding domain"/>
    <property type="match status" value="1"/>
</dbReference>
<feature type="region of interest" description="Disordered" evidence="4">
    <location>
        <begin position="76"/>
        <end position="119"/>
    </location>
</feature>
<keyword evidence="1" id="KW-0489">Methyltransferase</keyword>
<accession>A0A6V7P7T2</accession>
<organism evidence="6">
    <name type="scientific">Ananas comosus var. bracteatus</name>
    <name type="common">red pineapple</name>
    <dbReference type="NCBI Taxonomy" id="296719"/>
    <lineage>
        <taxon>Eukaryota</taxon>
        <taxon>Viridiplantae</taxon>
        <taxon>Streptophyta</taxon>
        <taxon>Embryophyta</taxon>
        <taxon>Tracheophyta</taxon>
        <taxon>Spermatophyta</taxon>
        <taxon>Magnoliopsida</taxon>
        <taxon>Liliopsida</taxon>
        <taxon>Poales</taxon>
        <taxon>Bromeliaceae</taxon>
        <taxon>Bromelioideae</taxon>
        <taxon>Ananas</taxon>
    </lineage>
</organism>
<dbReference type="Gene3D" id="3.90.1410.10">
    <property type="entry name" value="set domain protein methyltransferase, domain 1"/>
    <property type="match status" value="1"/>
</dbReference>
<feature type="compositionally biased region" description="Low complexity" evidence="4">
    <location>
        <begin position="84"/>
        <end position="99"/>
    </location>
</feature>
<dbReference type="Pfam" id="PF00856">
    <property type="entry name" value="SET"/>
    <property type="match status" value="1"/>
</dbReference>
<evidence type="ECO:0000256" key="3">
    <source>
        <dbReference type="ARBA" id="ARBA00022691"/>
    </source>
</evidence>
<feature type="domain" description="SET" evidence="5">
    <location>
        <begin position="60"/>
        <end position="298"/>
    </location>
</feature>
<dbReference type="PANTHER" id="PTHR13271">
    <property type="entry name" value="UNCHARACTERIZED PUTATIVE METHYLTRANSFERASE"/>
    <property type="match status" value="1"/>
</dbReference>
<dbReference type="EMBL" id="LR862146">
    <property type="protein sequence ID" value="CAD1826726.1"/>
    <property type="molecule type" value="Genomic_DNA"/>
</dbReference>
<evidence type="ECO:0000256" key="1">
    <source>
        <dbReference type="ARBA" id="ARBA00022603"/>
    </source>
</evidence>
<evidence type="ECO:0000313" key="6">
    <source>
        <dbReference type="EMBL" id="CAD1826726.1"/>
    </source>
</evidence>
<dbReference type="PANTHER" id="PTHR13271:SF116">
    <property type="entry name" value="F21J9.27"/>
    <property type="match status" value="1"/>
</dbReference>
<evidence type="ECO:0000256" key="2">
    <source>
        <dbReference type="ARBA" id="ARBA00022679"/>
    </source>
</evidence>
<dbReference type="FunFam" id="3.90.1410.10:FF:000009">
    <property type="entry name" value="Histone-lysine N-methyltransferase setd3"/>
    <property type="match status" value="1"/>
</dbReference>
<evidence type="ECO:0000259" key="5">
    <source>
        <dbReference type="PROSITE" id="PS50280"/>
    </source>
</evidence>
<dbReference type="CDD" id="cd10527">
    <property type="entry name" value="SET_LSMT"/>
    <property type="match status" value="1"/>
</dbReference>
<dbReference type="PROSITE" id="PS50280">
    <property type="entry name" value="SET"/>
    <property type="match status" value="1"/>
</dbReference>
<keyword evidence="3" id="KW-0949">S-adenosyl-L-methionine</keyword>
<dbReference type="Gene3D" id="3.90.1420.10">
    <property type="entry name" value="Rubisco LSMT, substrate-binding domain"/>
    <property type="match status" value="1"/>
</dbReference>
<proteinExistence type="predicted"/>
<keyword evidence="2" id="KW-0808">Transferase</keyword>
<dbReference type="InterPro" id="IPR036464">
    <property type="entry name" value="Rubisco_LSMT_subst-bd_sf"/>
</dbReference>
<gene>
    <name evidence="6" type="ORF">CB5_LOCUS9937</name>
</gene>
<dbReference type="GO" id="GO:0016279">
    <property type="term" value="F:protein-lysine N-methyltransferase activity"/>
    <property type="evidence" value="ECO:0007669"/>
    <property type="project" value="TreeGrafter"/>
</dbReference>
<dbReference type="InterPro" id="IPR050600">
    <property type="entry name" value="SETD3_SETD6_MTase"/>
</dbReference>
<sequence>MAASAVAPKTLLSGTVLDMVASSASSLTHRRALACSASRLVPRPPDLARWVRTEGGFVHPKLRIADSSYGLGVVSADDIPPAPTSSSSPPTSRSSSTAPRSPPRRSPFPSRSLGFQSPRPCGEHVAEELWAMRLGLRLLQERATVGSLWWPYISNLPEAFTMPIFFPGGDVKSLQYAPLLHQVNKRCRFLLEFEKEVKNILDDVASKDHPFGGQDVNASSLGWAMSAVSSRAFRLHGEILSDGKHSEVPMLLPLIDMCNHSFNPNARIVQQQDTSSRNMSVVAETHINGDTPVTLNYGCLSNDLFLLDYGFVIPSNPYDQVELKYDETLLDAASTAAGVSSPSFQSPAKWQQEILSQLNLQGDGALLKVTLGGPELVDGRLLAALRALLTTESEKVKILDLSTLKSLGGEAPLGSSVEAAALRTIIALCVIALEHFPTKIMEDESVLKAGASYSTELAVQFRMQKKLMIIDVMRKLTQRVKMLSKEKSAA</sequence>
<dbReference type="InterPro" id="IPR001214">
    <property type="entry name" value="SET_dom"/>
</dbReference>
<protein>
    <recommendedName>
        <fullName evidence="5">SET domain-containing protein</fullName>
    </recommendedName>
</protein>
<dbReference type="AlphaFoldDB" id="A0A6V7P7T2"/>
<dbReference type="InterPro" id="IPR015353">
    <property type="entry name" value="Rubisco_LSMT_subst-bd"/>
</dbReference>